<dbReference type="PIRSF" id="PIRSF035875">
    <property type="entry name" value="RNase_BN"/>
    <property type="match status" value="1"/>
</dbReference>
<reference evidence="8 9" key="1">
    <citation type="submission" date="2014-03" db="EMBL/GenBank/DDBJ databases">
        <title>The draft genome sequence of Marivita geojedonensis KCTC 23882.</title>
        <authorList>
            <person name="Lai Q."/>
            <person name="Shao Z."/>
        </authorList>
    </citation>
    <scope>NUCLEOTIDE SEQUENCE [LARGE SCALE GENOMIC DNA]</scope>
    <source>
        <strain evidence="8 9">DPG-138</strain>
    </source>
</reference>
<feature type="transmembrane region" description="Helical" evidence="7">
    <location>
        <begin position="105"/>
        <end position="126"/>
    </location>
</feature>
<dbReference type="GO" id="GO:0005886">
    <property type="term" value="C:plasma membrane"/>
    <property type="evidence" value="ECO:0007669"/>
    <property type="project" value="UniProtKB-SubCell"/>
</dbReference>
<evidence type="ECO:0000256" key="3">
    <source>
        <dbReference type="ARBA" id="ARBA00022692"/>
    </source>
</evidence>
<feature type="compositionally biased region" description="Basic and acidic residues" evidence="6">
    <location>
        <begin position="289"/>
        <end position="305"/>
    </location>
</feature>
<keyword evidence="4 7" id="KW-1133">Transmembrane helix</keyword>
<keyword evidence="9" id="KW-1185">Reference proteome</keyword>
<feature type="transmembrane region" description="Helical" evidence="7">
    <location>
        <begin position="220"/>
        <end position="242"/>
    </location>
</feature>
<evidence type="ECO:0000313" key="8">
    <source>
        <dbReference type="EMBL" id="OSQ44584.1"/>
    </source>
</evidence>
<dbReference type="Pfam" id="PF03631">
    <property type="entry name" value="Virul_fac_BrkB"/>
    <property type="match status" value="1"/>
</dbReference>
<feature type="transmembrane region" description="Helical" evidence="7">
    <location>
        <begin position="147"/>
        <end position="176"/>
    </location>
</feature>
<dbReference type="STRING" id="1123756.MGEO_19065"/>
<keyword evidence="5 7" id="KW-0472">Membrane</keyword>
<proteinExistence type="predicted"/>
<evidence type="ECO:0000256" key="1">
    <source>
        <dbReference type="ARBA" id="ARBA00004651"/>
    </source>
</evidence>
<dbReference type="NCBIfam" id="TIGR00765">
    <property type="entry name" value="yihY_not_rbn"/>
    <property type="match status" value="1"/>
</dbReference>
<accession>A0A1X4NCV3</accession>
<dbReference type="PANTHER" id="PTHR30213:SF0">
    <property type="entry name" value="UPF0761 MEMBRANE PROTEIN YIHY"/>
    <property type="match status" value="1"/>
</dbReference>
<evidence type="ECO:0000256" key="4">
    <source>
        <dbReference type="ARBA" id="ARBA00022989"/>
    </source>
</evidence>
<dbReference type="PANTHER" id="PTHR30213">
    <property type="entry name" value="INNER MEMBRANE PROTEIN YHJD"/>
    <property type="match status" value="1"/>
</dbReference>
<feature type="transmembrane region" description="Helical" evidence="7">
    <location>
        <begin position="188"/>
        <end position="208"/>
    </location>
</feature>
<dbReference type="AlphaFoldDB" id="A0A1X4NCV3"/>
<evidence type="ECO:0000256" key="7">
    <source>
        <dbReference type="SAM" id="Phobius"/>
    </source>
</evidence>
<dbReference type="EMBL" id="JFKC01000030">
    <property type="protein sequence ID" value="OSQ44584.1"/>
    <property type="molecule type" value="Genomic_DNA"/>
</dbReference>
<sequence>MSRGRSANRPTGIPLRGMLDVAMRMWQRQSTQNLGLIAAGIAFYGLLSLFPGITAAVAFAGTFLNPDMLVENSAEITAMLPEAAEQIVMGQLRDVANADASTLNFAALFAVAIALYSASKAVANLISGLNVIYGEKETRNFFVVKALTVFLTFVLIVGLLIAIIMVAAIPVIASFVDEYGVIDELVMFLRWPALFLMGVVGIAILYRLGPNRRSARWRWLTPGAFVACALWVAGSYGFSLYVQSFGSYNETFGALGGVIILLTWLWLSAFIVLLGALLDAELEAQTRRDSTVGEDRPMGQRDAVKADTLGPARGDDLTEPAE</sequence>
<name>A0A1X4NCV3_9RHOB</name>
<evidence type="ECO:0000256" key="6">
    <source>
        <dbReference type="SAM" id="MobiDB-lite"/>
    </source>
</evidence>
<evidence type="ECO:0000256" key="2">
    <source>
        <dbReference type="ARBA" id="ARBA00022475"/>
    </source>
</evidence>
<feature type="transmembrane region" description="Helical" evidence="7">
    <location>
        <begin position="34"/>
        <end position="60"/>
    </location>
</feature>
<keyword evidence="2" id="KW-1003">Cell membrane</keyword>
<evidence type="ECO:0000313" key="9">
    <source>
        <dbReference type="Proteomes" id="UP000193926"/>
    </source>
</evidence>
<evidence type="ECO:0000256" key="5">
    <source>
        <dbReference type="ARBA" id="ARBA00023136"/>
    </source>
</evidence>
<dbReference type="RefSeq" id="WP_085641343.1">
    <property type="nucleotide sequence ID" value="NZ_JFKC01000030.1"/>
</dbReference>
<organism evidence="8 9">
    <name type="scientific">Marivita geojedonensis</name>
    <dbReference type="NCBI Taxonomy" id="1123756"/>
    <lineage>
        <taxon>Bacteria</taxon>
        <taxon>Pseudomonadati</taxon>
        <taxon>Pseudomonadota</taxon>
        <taxon>Alphaproteobacteria</taxon>
        <taxon>Rhodobacterales</taxon>
        <taxon>Roseobacteraceae</taxon>
        <taxon>Marivita</taxon>
    </lineage>
</organism>
<protein>
    <submittedName>
        <fullName evidence="8">Ribonuclease BN</fullName>
    </submittedName>
</protein>
<feature type="transmembrane region" description="Helical" evidence="7">
    <location>
        <begin position="254"/>
        <end position="278"/>
    </location>
</feature>
<gene>
    <name evidence="8" type="ORF">MGEO_19065</name>
</gene>
<dbReference type="OrthoDB" id="9781030at2"/>
<comment type="caution">
    <text evidence="8">The sequence shown here is derived from an EMBL/GenBank/DDBJ whole genome shotgun (WGS) entry which is preliminary data.</text>
</comment>
<dbReference type="InterPro" id="IPR017039">
    <property type="entry name" value="Virul_fac_BrkB"/>
</dbReference>
<dbReference type="Proteomes" id="UP000193926">
    <property type="component" value="Unassembled WGS sequence"/>
</dbReference>
<keyword evidence="3 7" id="KW-0812">Transmembrane</keyword>
<comment type="subcellular location">
    <subcellularLocation>
        <location evidence="1">Cell membrane</location>
        <topology evidence="1">Multi-pass membrane protein</topology>
    </subcellularLocation>
</comment>
<feature type="region of interest" description="Disordered" evidence="6">
    <location>
        <begin position="289"/>
        <end position="322"/>
    </location>
</feature>